<dbReference type="InterPro" id="IPR036465">
    <property type="entry name" value="vWFA_dom_sf"/>
</dbReference>
<keyword evidence="6" id="KW-0176">Collagen</keyword>
<dbReference type="InParanoid" id="K1QFC9"/>
<dbReference type="SMART" id="SM00327">
    <property type="entry name" value="VWA"/>
    <property type="match status" value="1"/>
</dbReference>
<evidence type="ECO:0000313" key="6">
    <source>
        <dbReference type="EMBL" id="EKC35572.1"/>
    </source>
</evidence>
<name>K1QFC9_MAGGI</name>
<dbReference type="PROSITE" id="PS50234">
    <property type="entry name" value="VWFA"/>
    <property type="match status" value="1"/>
</dbReference>
<evidence type="ECO:0000256" key="2">
    <source>
        <dbReference type="ARBA" id="ARBA00022525"/>
    </source>
</evidence>
<dbReference type="Gene3D" id="3.40.50.410">
    <property type="entry name" value="von Willebrand factor, type A domain"/>
    <property type="match status" value="1"/>
</dbReference>
<dbReference type="SUPFAM" id="SSF49899">
    <property type="entry name" value="Concanavalin A-like lectins/glucanases"/>
    <property type="match status" value="1"/>
</dbReference>
<keyword evidence="2" id="KW-0964">Secreted</keyword>
<comment type="subcellular location">
    <subcellularLocation>
        <location evidence="1">Secreted</location>
    </subcellularLocation>
</comment>
<evidence type="ECO:0000256" key="3">
    <source>
        <dbReference type="ARBA" id="ARBA00022729"/>
    </source>
</evidence>
<keyword evidence="3" id="KW-0732">Signal</keyword>
<dbReference type="InterPro" id="IPR004153">
    <property type="entry name" value="CXCXC_repeat"/>
</dbReference>
<dbReference type="CDD" id="cd01450">
    <property type="entry name" value="vWFA_subfamily_ECM"/>
    <property type="match status" value="1"/>
</dbReference>
<dbReference type="InterPro" id="IPR013320">
    <property type="entry name" value="ConA-like_dom_sf"/>
</dbReference>
<dbReference type="SUPFAM" id="SSF53300">
    <property type="entry name" value="vWA-like"/>
    <property type="match status" value="1"/>
</dbReference>
<dbReference type="GO" id="GO:0008061">
    <property type="term" value="F:chitin binding"/>
    <property type="evidence" value="ECO:0007669"/>
    <property type="project" value="InterPro"/>
</dbReference>
<dbReference type="InterPro" id="IPR002035">
    <property type="entry name" value="VWF_A"/>
</dbReference>
<reference evidence="6" key="1">
    <citation type="journal article" date="2012" name="Nature">
        <title>The oyster genome reveals stress adaptation and complexity of shell formation.</title>
        <authorList>
            <person name="Zhang G."/>
            <person name="Fang X."/>
            <person name="Guo X."/>
            <person name="Li L."/>
            <person name="Luo R."/>
            <person name="Xu F."/>
            <person name="Yang P."/>
            <person name="Zhang L."/>
            <person name="Wang X."/>
            <person name="Qi H."/>
            <person name="Xiong Z."/>
            <person name="Que H."/>
            <person name="Xie Y."/>
            <person name="Holland P.W."/>
            <person name="Paps J."/>
            <person name="Zhu Y."/>
            <person name="Wu F."/>
            <person name="Chen Y."/>
            <person name="Wang J."/>
            <person name="Peng C."/>
            <person name="Meng J."/>
            <person name="Yang L."/>
            <person name="Liu J."/>
            <person name="Wen B."/>
            <person name="Zhang N."/>
            <person name="Huang Z."/>
            <person name="Zhu Q."/>
            <person name="Feng Y."/>
            <person name="Mount A."/>
            <person name="Hedgecock D."/>
            <person name="Xu Z."/>
            <person name="Liu Y."/>
            <person name="Domazet-Loso T."/>
            <person name="Du Y."/>
            <person name="Sun X."/>
            <person name="Zhang S."/>
            <person name="Liu B."/>
            <person name="Cheng P."/>
            <person name="Jiang X."/>
            <person name="Li J."/>
            <person name="Fan D."/>
            <person name="Wang W."/>
            <person name="Fu W."/>
            <person name="Wang T."/>
            <person name="Wang B."/>
            <person name="Zhang J."/>
            <person name="Peng Z."/>
            <person name="Li Y."/>
            <person name="Li N."/>
            <person name="Wang J."/>
            <person name="Chen M."/>
            <person name="He Y."/>
            <person name="Tan F."/>
            <person name="Song X."/>
            <person name="Zheng Q."/>
            <person name="Huang R."/>
            <person name="Yang H."/>
            <person name="Du X."/>
            <person name="Chen L."/>
            <person name="Yang M."/>
            <person name="Gaffney P.M."/>
            <person name="Wang S."/>
            <person name="Luo L."/>
            <person name="She Z."/>
            <person name="Ming Y."/>
            <person name="Huang W."/>
            <person name="Zhang S."/>
            <person name="Huang B."/>
            <person name="Zhang Y."/>
            <person name="Qu T."/>
            <person name="Ni P."/>
            <person name="Miao G."/>
            <person name="Wang J."/>
            <person name="Wang Q."/>
            <person name="Steinberg C.E."/>
            <person name="Wang H."/>
            <person name="Li N."/>
            <person name="Qian L."/>
            <person name="Zhang G."/>
            <person name="Li Y."/>
            <person name="Yang H."/>
            <person name="Liu X."/>
            <person name="Wang J."/>
            <person name="Yin Y."/>
            <person name="Wang J."/>
        </authorList>
    </citation>
    <scope>NUCLEOTIDE SEQUENCE [LARGE SCALE GENOMIC DNA]</scope>
    <source>
        <strain evidence="6">05x7-T-G4-1.051#20</strain>
    </source>
</reference>
<dbReference type="PANTHER" id="PTHR24020">
    <property type="entry name" value="COLLAGEN ALPHA"/>
    <property type="match status" value="1"/>
</dbReference>
<dbReference type="GO" id="GO:0005576">
    <property type="term" value="C:extracellular region"/>
    <property type="evidence" value="ECO:0007669"/>
    <property type="project" value="UniProtKB-SubCell"/>
</dbReference>
<comment type="similarity">
    <text evidence="5">Belongs to the fibril-associated collagens with interrupted helices (FACIT) family.</text>
</comment>
<organism evidence="6">
    <name type="scientific">Magallana gigas</name>
    <name type="common">Pacific oyster</name>
    <name type="synonym">Crassostrea gigas</name>
    <dbReference type="NCBI Taxonomy" id="29159"/>
    <lineage>
        <taxon>Eukaryota</taxon>
        <taxon>Metazoa</taxon>
        <taxon>Spiralia</taxon>
        <taxon>Lophotrochozoa</taxon>
        <taxon>Mollusca</taxon>
        <taxon>Bivalvia</taxon>
        <taxon>Autobranchia</taxon>
        <taxon>Pteriomorphia</taxon>
        <taxon>Ostreida</taxon>
        <taxon>Ostreoidea</taxon>
        <taxon>Ostreidae</taxon>
        <taxon>Magallana</taxon>
    </lineage>
</organism>
<dbReference type="AlphaFoldDB" id="K1QFC9"/>
<dbReference type="Pfam" id="PF00092">
    <property type="entry name" value="VWA"/>
    <property type="match status" value="1"/>
</dbReference>
<proteinExistence type="inferred from homology"/>
<dbReference type="PANTHER" id="PTHR24020:SF20">
    <property type="entry name" value="PH DOMAIN-CONTAINING PROTEIN"/>
    <property type="match status" value="1"/>
</dbReference>
<gene>
    <name evidence="6" type="ORF">CGI_10014502</name>
</gene>
<evidence type="ECO:0000256" key="5">
    <source>
        <dbReference type="ARBA" id="ARBA00049648"/>
    </source>
</evidence>
<dbReference type="GO" id="GO:0005581">
    <property type="term" value="C:collagen trimer"/>
    <property type="evidence" value="ECO:0007669"/>
    <property type="project" value="UniProtKB-KW"/>
</dbReference>
<keyword evidence="4" id="KW-0379">Hydroxylation</keyword>
<dbReference type="SMART" id="SM00494">
    <property type="entry name" value="ChtBD2"/>
    <property type="match status" value="2"/>
</dbReference>
<dbReference type="InterPro" id="IPR050525">
    <property type="entry name" value="ECM_Assembly_Org"/>
</dbReference>
<dbReference type="PRINTS" id="PR00453">
    <property type="entry name" value="VWFADOMAIN"/>
</dbReference>
<dbReference type="HOGENOM" id="CLU_019910_0_0_1"/>
<evidence type="ECO:0000256" key="4">
    <source>
        <dbReference type="ARBA" id="ARBA00023278"/>
    </source>
</evidence>
<evidence type="ECO:0000256" key="1">
    <source>
        <dbReference type="ARBA" id="ARBA00004613"/>
    </source>
</evidence>
<dbReference type="Pfam" id="PF03128">
    <property type="entry name" value="CXCXC"/>
    <property type="match status" value="1"/>
</dbReference>
<dbReference type="InterPro" id="IPR002557">
    <property type="entry name" value="Chitin-bd_dom"/>
</dbReference>
<sequence length="550" mass="62399">MLQLFKLFATFYLVLQLNSIVNGDQEKKCKELFDIIFVIDGSDSINKVDYETLRLAMEGMVDRLNIGDGNGRMGIVVYSRDIALEVPLSSDKDYLKNQARNMPHPRDGTNTDLGIEKMRKLFEVARIDVPLIGIVVTDGISKHPKKTARQAALAKEFGVNMYSVGVTYLTDIEELEDIASEKSQVLTVESFDMLARNLEAIVKLVCPNGKTEAEYRQCPFGMYWDQEEIKCRASAEVQCPKDKCSIPSIVSYPFGNMENCKAHWVCSHGKSVPMCCPEGQGYVPFKGCVPQSNCKDICPLEKKEECNKRMTWDELDKYEEFFYGYGWVKKCCKPGHIFDSDSCQCIPLHNGKGYEMDNDKQKVCRAVVHIPFDNNCLDKSGNQVIVENHNVQLLGNGLGYFDGNAKLVIPRFPEMHSASTFVIKMRYLDAPTKHMQGLLSNGDCEREQPTMFMVKGRAGVNFMAESAKNKFTTFHLPAKPSCWNEAYFIHDFNTMEGYINGKSCKRWTYGPIKMAQGGLNIGAVRGFQNFQGFMDYVTIYYCQEEKPMYK</sequence>
<accession>K1QFC9</accession>
<protein>
    <submittedName>
        <fullName evidence="6">Collagen alpha-1(XIV) chain</fullName>
    </submittedName>
</protein>
<dbReference type="EMBL" id="JH816174">
    <property type="protein sequence ID" value="EKC35572.1"/>
    <property type="molecule type" value="Genomic_DNA"/>
</dbReference>